<name>A0A4Y2SYF3_ARAVE</name>
<proteinExistence type="predicted"/>
<evidence type="ECO:0000313" key="1">
    <source>
        <dbReference type="EMBL" id="GBN92650.1"/>
    </source>
</evidence>
<dbReference type="AlphaFoldDB" id="A0A4Y2SYF3"/>
<gene>
    <name evidence="1" type="ORF">AVEN_206441_1</name>
</gene>
<evidence type="ECO:0008006" key="3">
    <source>
        <dbReference type="Google" id="ProtNLM"/>
    </source>
</evidence>
<dbReference type="InterPro" id="IPR008042">
    <property type="entry name" value="Retrotrans_Pao"/>
</dbReference>
<keyword evidence="2" id="KW-1185">Reference proteome</keyword>
<dbReference type="EMBL" id="BGPR01024511">
    <property type="protein sequence ID" value="GBN92650.1"/>
    <property type="molecule type" value="Genomic_DNA"/>
</dbReference>
<organism evidence="1 2">
    <name type="scientific">Araneus ventricosus</name>
    <name type="common">Orbweaver spider</name>
    <name type="synonym">Epeira ventricosa</name>
    <dbReference type="NCBI Taxonomy" id="182803"/>
    <lineage>
        <taxon>Eukaryota</taxon>
        <taxon>Metazoa</taxon>
        <taxon>Ecdysozoa</taxon>
        <taxon>Arthropoda</taxon>
        <taxon>Chelicerata</taxon>
        <taxon>Arachnida</taxon>
        <taxon>Araneae</taxon>
        <taxon>Araneomorphae</taxon>
        <taxon>Entelegynae</taxon>
        <taxon>Araneoidea</taxon>
        <taxon>Araneidae</taxon>
        <taxon>Araneus</taxon>
    </lineage>
</organism>
<dbReference type="SUPFAM" id="SSF53098">
    <property type="entry name" value="Ribonuclease H-like"/>
    <property type="match status" value="1"/>
</dbReference>
<accession>A0A4Y2SYF3</accession>
<dbReference type="Proteomes" id="UP000499080">
    <property type="component" value="Unassembled WGS sequence"/>
</dbReference>
<dbReference type="OrthoDB" id="6434233at2759"/>
<dbReference type="GO" id="GO:0003676">
    <property type="term" value="F:nucleic acid binding"/>
    <property type="evidence" value="ECO:0007669"/>
    <property type="project" value="InterPro"/>
</dbReference>
<dbReference type="Gene3D" id="3.30.420.10">
    <property type="entry name" value="Ribonuclease H-like superfamily/Ribonuclease H"/>
    <property type="match status" value="1"/>
</dbReference>
<comment type="caution">
    <text evidence="1">The sequence shown here is derived from an EMBL/GenBank/DDBJ whole genome shotgun (WGS) entry which is preliminary data.</text>
</comment>
<dbReference type="Pfam" id="PF05380">
    <property type="entry name" value="Peptidase_A17"/>
    <property type="match status" value="1"/>
</dbReference>
<dbReference type="InterPro" id="IPR036397">
    <property type="entry name" value="RNaseH_sf"/>
</dbReference>
<sequence length="143" mass="16817">MGIALCFNDSSQSAYGSVVYLKFSHLDETKTAFVISKSRVAPLKKLSLPRLELMAALLGARLIASIREHFAKFNMWTDSKIVIHWIKNNPRRWKTLVQNRVAEIQEKTPPEVYTHVHKLRIMKFRQRKRQKQNKFDLFVKSIY</sequence>
<reference evidence="1 2" key="1">
    <citation type="journal article" date="2019" name="Sci. Rep.">
        <title>Orb-weaving spider Araneus ventricosus genome elucidates the spidroin gene catalogue.</title>
        <authorList>
            <person name="Kono N."/>
            <person name="Nakamura H."/>
            <person name="Ohtoshi R."/>
            <person name="Moran D.A.P."/>
            <person name="Shinohara A."/>
            <person name="Yoshida Y."/>
            <person name="Fujiwara M."/>
            <person name="Mori M."/>
            <person name="Tomita M."/>
            <person name="Arakawa K."/>
        </authorList>
    </citation>
    <scope>NUCLEOTIDE SEQUENCE [LARGE SCALE GENOMIC DNA]</scope>
</reference>
<dbReference type="PANTHER" id="PTHR22955">
    <property type="entry name" value="RETROTRANSPOSON"/>
    <property type="match status" value="1"/>
</dbReference>
<dbReference type="PANTHER" id="PTHR22955:SF69">
    <property type="entry name" value="REVERSE TRANSCRIPTASE_RETROTRANSPOSON-DERIVED PROTEIN RNASE H-LIKE DOMAIN-CONTAINING PROTEIN"/>
    <property type="match status" value="1"/>
</dbReference>
<evidence type="ECO:0000313" key="2">
    <source>
        <dbReference type="Proteomes" id="UP000499080"/>
    </source>
</evidence>
<protein>
    <recommendedName>
        <fullName evidence="3">RNase H type-1 domain-containing protein</fullName>
    </recommendedName>
</protein>
<dbReference type="InterPro" id="IPR012337">
    <property type="entry name" value="RNaseH-like_sf"/>
</dbReference>